<protein>
    <submittedName>
        <fullName evidence="1">Uncharacterized protein</fullName>
    </submittedName>
</protein>
<reference evidence="1" key="1">
    <citation type="submission" date="2021-05" db="EMBL/GenBank/DDBJ databases">
        <authorList>
            <person name="Scholz U."/>
            <person name="Mascher M."/>
            <person name="Fiebig A."/>
        </authorList>
    </citation>
    <scope>NUCLEOTIDE SEQUENCE [LARGE SCALE GENOMIC DNA]</scope>
</reference>
<organism evidence="1 2">
    <name type="scientific">Avena sativa</name>
    <name type="common">Oat</name>
    <dbReference type="NCBI Taxonomy" id="4498"/>
    <lineage>
        <taxon>Eukaryota</taxon>
        <taxon>Viridiplantae</taxon>
        <taxon>Streptophyta</taxon>
        <taxon>Embryophyta</taxon>
        <taxon>Tracheophyta</taxon>
        <taxon>Spermatophyta</taxon>
        <taxon>Magnoliopsida</taxon>
        <taxon>Liliopsida</taxon>
        <taxon>Poales</taxon>
        <taxon>Poaceae</taxon>
        <taxon>BOP clade</taxon>
        <taxon>Pooideae</taxon>
        <taxon>Poodae</taxon>
        <taxon>Poeae</taxon>
        <taxon>Poeae Chloroplast Group 1 (Aveneae type)</taxon>
        <taxon>Aveninae</taxon>
        <taxon>Avena</taxon>
    </lineage>
</organism>
<sequence length="446" mass="47222">MADDDPARRRRLLPLPGPRAPAAATDPSSSLRRLPPSLLLPPVHPSAAAASPRFPPGFGNYQPQAGGGGGAAGGSNHARSLSQPQFLSMDFLFRPPYADLAAPAPIAISPSPPPGFEKGASGLPPLHAGHRRSQSDILLALSSQPNPQMPPPAPVTAEALAAANNSTLDGILGAYMGPKGLVTVASSGPGAPQERRDNQDSQVPAWSPGDSSENEADSADGGLPRHCRSLSADSFVGKLTFGGMGLEPSNLPPPSPGPVAAAGLARSGSGSIGGAAALFAKEFARMGFSEADRKKIMDNELLAKMVLNDPKKVKRILNNRLSAAKSKERKVRYITELERKVQVLQSEATTLTSQVNMLQRSHSLLSTHNNEMKIRLQAMEQQAQLKDALNEALASEVQRLKLVAGETSDPQTPNASDQQMGSRMIQLHQLLKKPSKDQQDQQQKWI</sequence>
<dbReference type="EnsemblPlants" id="AVESA.00010b.r2.5CG0878980.1">
    <property type="protein sequence ID" value="AVESA.00010b.r2.5CG0878980.1.CDS"/>
    <property type="gene ID" value="AVESA.00010b.r2.5CG0878980"/>
</dbReference>
<proteinExistence type="predicted"/>
<keyword evidence="2" id="KW-1185">Reference proteome</keyword>
<evidence type="ECO:0000313" key="1">
    <source>
        <dbReference type="EnsemblPlants" id="AVESA.00010b.r2.5CG0878980.1.CDS"/>
    </source>
</evidence>
<accession>A0ACD5Y336</accession>
<reference evidence="1" key="2">
    <citation type="submission" date="2025-09" db="UniProtKB">
        <authorList>
            <consortium name="EnsemblPlants"/>
        </authorList>
    </citation>
    <scope>IDENTIFICATION</scope>
</reference>
<dbReference type="Proteomes" id="UP001732700">
    <property type="component" value="Chromosome 5C"/>
</dbReference>
<evidence type="ECO:0000313" key="2">
    <source>
        <dbReference type="Proteomes" id="UP001732700"/>
    </source>
</evidence>
<name>A0ACD5Y336_AVESA</name>